<sequence length="326" mass="35185">MRKILAIDGGGIKGVFPASFLASLEEKIGQNIGDYFDLIVGTSTGGIIALGLGLGMSAQELLTFYEQKGPGIFSKETRRGWLSRAKKSKYDPQALQNALIESFGDQLLGECKTRVVVPSQNLIDGKIHIYKTAHHKRFVTDYKEKVVTAAMATTAAPLFFPAHVSETGVPMVDGGLGANNPVGLAVVEAIGVLGWDASDLRVLSLGCTSEPFVVDYKSSGLTTWVNNIAIINTFMTAQSFHSLGTAMLLAGRDNVVRISPTVPKDKFKLDGVEGIQELKALGVSEAREQFPLLSGTFFQSKAEPFEPLYSLQTDETITDLIGLIRR</sequence>
<dbReference type="InterPro" id="IPR016035">
    <property type="entry name" value="Acyl_Trfase/lysoPLipase"/>
</dbReference>
<proteinExistence type="predicted"/>
<dbReference type="Gene3D" id="3.40.1090.10">
    <property type="entry name" value="Cytosolic phospholipase A2 catalytic domain"/>
    <property type="match status" value="1"/>
</dbReference>
<organism evidence="4 5">
    <name type="scientific">Tumebacillus amylolyticus</name>
    <dbReference type="NCBI Taxonomy" id="2801339"/>
    <lineage>
        <taxon>Bacteria</taxon>
        <taxon>Bacillati</taxon>
        <taxon>Bacillota</taxon>
        <taxon>Bacilli</taxon>
        <taxon>Bacillales</taxon>
        <taxon>Alicyclobacillaceae</taxon>
        <taxon>Tumebacillus</taxon>
    </lineage>
</organism>
<feature type="short sequence motif" description="GXSXG" evidence="2">
    <location>
        <begin position="41"/>
        <end position="45"/>
    </location>
</feature>
<reference evidence="4 5" key="1">
    <citation type="submission" date="2021-01" db="EMBL/GenBank/DDBJ databases">
        <title>Tumebacillus sp. strain ITR2 16S ribosomal RNA gene Genome sequencing and assembly.</title>
        <authorList>
            <person name="Kang M."/>
        </authorList>
    </citation>
    <scope>NUCLEOTIDE SEQUENCE [LARGE SCALE GENOMIC DNA]</scope>
    <source>
        <strain evidence="4 5">ITR2</strain>
    </source>
</reference>
<name>A0ABS1JDY9_9BACL</name>
<dbReference type="PANTHER" id="PTHR24138:SF10">
    <property type="entry name" value="PHOSPHOLIPASE A2"/>
    <property type="match status" value="1"/>
</dbReference>
<keyword evidence="1 2" id="KW-0443">Lipid metabolism</keyword>
<keyword evidence="5" id="KW-1185">Reference proteome</keyword>
<dbReference type="Proteomes" id="UP000602284">
    <property type="component" value="Unassembled WGS sequence"/>
</dbReference>
<dbReference type="CDD" id="cd07199">
    <property type="entry name" value="Pat17_PNPLA8_PNPLA9_like"/>
    <property type="match status" value="1"/>
</dbReference>
<dbReference type="Pfam" id="PF01734">
    <property type="entry name" value="Patatin"/>
    <property type="match status" value="1"/>
</dbReference>
<feature type="active site" description="Proton acceptor" evidence="2">
    <location>
        <position position="173"/>
    </location>
</feature>
<dbReference type="InterPro" id="IPR002641">
    <property type="entry name" value="PNPLA_dom"/>
</dbReference>
<feature type="domain" description="PNPLA" evidence="3">
    <location>
        <begin position="5"/>
        <end position="186"/>
    </location>
</feature>
<evidence type="ECO:0000259" key="3">
    <source>
        <dbReference type="PROSITE" id="PS51635"/>
    </source>
</evidence>
<dbReference type="PROSITE" id="PS51635">
    <property type="entry name" value="PNPLA"/>
    <property type="match status" value="1"/>
</dbReference>
<evidence type="ECO:0000313" key="5">
    <source>
        <dbReference type="Proteomes" id="UP000602284"/>
    </source>
</evidence>
<dbReference type="PANTHER" id="PTHR24138">
    <property type="entry name" value="INTRACELLLAR PHOSPHOLIPASE A FAMILY"/>
    <property type="match status" value="1"/>
</dbReference>
<feature type="active site" description="Nucleophile" evidence="2">
    <location>
        <position position="43"/>
    </location>
</feature>
<dbReference type="NCBIfam" id="NF041079">
    <property type="entry name" value="CBASS_lipase"/>
    <property type="match status" value="1"/>
</dbReference>
<dbReference type="RefSeq" id="WP_201637446.1">
    <property type="nucleotide sequence ID" value="NZ_JAEQNB010000006.1"/>
</dbReference>
<dbReference type="InterPro" id="IPR047156">
    <property type="entry name" value="Teg/CotR/CapV-like"/>
</dbReference>
<feature type="short sequence motif" description="DGA/G" evidence="2">
    <location>
        <begin position="173"/>
        <end position="175"/>
    </location>
</feature>
<dbReference type="SUPFAM" id="SSF52151">
    <property type="entry name" value="FabD/lysophospholipase-like"/>
    <property type="match status" value="1"/>
</dbReference>
<evidence type="ECO:0000256" key="2">
    <source>
        <dbReference type="PROSITE-ProRule" id="PRU01161"/>
    </source>
</evidence>
<feature type="short sequence motif" description="GXGXXG" evidence="2">
    <location>
        <begin position="9"/>
        <end position="14"/>
    </location>
</feature>
<protein>
    <submittedName>
        <fullName evidence="4">Patatin-like phospholipase family protein</fullName>
    </submittedName>
</protein>
<gene>
    <name evidence="4" type="ORF">JJB07_17980</name>
</gene>
<evidence type="ECO:0000313" key="4">
    <source>
        <dbReference type="EMBL" id="MBL0388495.1"/>
    </source>
</evidence>
<evidence type="ECO:0000256" key="1">
    <source>
        <dbReference type="ARBA" id="ARBA00023098"/>
    </source>
</evidence>
<dbReference type="EMBL" id="JAEQNB010000006">
    <property type="protein sequence ID" value="MBL0388495.1"/>
    <property type="molecule type" value="Genomic_DNA"/>
</dbReference>
<accession>A0ABS1JDY9</accession>
<keyword evidence="2" id="KW-0442">Lipid degradation</keyword>
<comment type="caution">
    <text evidence="4">The sequence shown here is derived from an EMBL/GenBank/DDBJ whole genome shotgun (WGS) entry which is preliminary data.</text>
</comment>
<keyword evidence="2" id="KW-0378">Hydrolase</keyword>